<dbReference type="Pfam" id="PF06908">
    <property type="entry name" value="YpsA"/>
    <property type="match status" value="1"/>
</dbReference>
<dbReference type="NCBIfam" id="NF010181">
    <property type="entry name" value="PRK13660.1"/>
    <property type="match status" value="1"/>
</dbReference>
<dbReference type="PANTHER" id="PTHR38440">
    <property type="entry name" value="UPF0398 PROTEIN YPSA"/>
    <property type="match status" value="1"/>
</dbReference>
<evidence type="ECO:0000256" key="1">
    <source>
        <dbReference type="HAMAP-Rule" id="MF_01575"/>
    </source>
</evidence>
<reference evidence="3" key="1">
    <citation type="journal article" date="2019" name="Int. J. Syst. Evol. Microbiol.">
        <title>The Global Catalogue of Microorganisms (GCM) 10K type strain sequencing project: providing services to taxonomists for standard genome sequencing and annotation.</title>
        <authorList>
            <consortium name="The Broad Institute Genomics Platform"/>
            <consortium name="The Broad Institute Genome Sequencing Center for Infectious Disease"/>
            <person name="Wu L."/>
            <person name="Ma J."/>
        </authorList>
    </citation>
    <scope>NUCLEOTIDE SEQUENCE [LARGE SCALE GENOMIC DNA]</scope>
    <source>
        <strain evidence="3">CCUG 49339</strain>
    </source>
</reference>
<dbReference type="EMBL" id="JBHUEM010000045">
    <property type="protein sequence ID" value="MFD1738474.1"/>
    <property type="molecule type" value="Genomic_DNA"/>
</dbReference>
<dbReference type="PIRSF" id="PIRSF021290">
    <property type="entry name" value="DUF1273"/>
    <property type="match status" value="1"/>
</dbReference>
<dbReference type="HAMAP" id="MF_01575">
    <property type="entry name" value="UPF0398"/>
    <property type="match status" value="1"/>
</dbReference>
<dbReference type="SUPFAM" id="SSF102405">
    <property type="entry name" value="MCP/YpsA-like"/>
    <property type="match status" value="1"/>
</dbReference>
<dbReference type="Gene3D" id="3.40.50.450">
    <property type="match status" value="1"/>
</dbReference>
<dbReference type="InterPro" id="IPR010697">
    <property type="entry name" value="YspA"/>
</dbReference>
<evidence type="ECO:0000313" key="2">
    <source>
        <dbReference type="EMBL" id="MFD1738474.1"/>
    </source>
</evidence>
<comment type="similarity">
    <text evidence="1">Belongs to the UPF0398 family.</text>
</comment>
<organism evidence="2 3">
    <name type="scientific">Bacillus salitolerans</name>
    <dbReference type="NCBI Taxonomy" id="1437434"/>
    <lineage>
        <taxon>Bacteria</taxon>
        <taxon>Bacillati</taxon>
        <taxon>Bacillota</taxon>
        <taxon>Bacilli</taxon>
        <taxon>Bacillales</taxon>
        <taxon>Bacillaceae</taxon>
        <taxon>Bacillus</taxon>
    </lineage>
</organism>
<proteinExistence type="inferred from homology"/>
<keyword evidence="3" id="KW-1185">Reference proteome</keyword>
<gene>
    <name evidence="2" type="ORF">ACFSCX_18290</name>
</gene>
<accession>A0ABW4LUJ8</accession>
<comment type="caution">
    <text evidence="2">The sequence shown here is derived from an EMBL/GenBank/DDBJ whole genome shotgun (WGS) entry which is preliminary data.</text>
</comment>
<dbReference type="PANTHER" id="PTHR38440:SF1">
    <property type="entry name" value="UPF0398 PROTEIN SPR0331"/>
    <property type="match status" value="1"/>
</dbReference>
<sequence length="189" mass="22075">MTKVVAITGYKSFELGIFKQDHIAIQYIKRAFRKRLLTLIEGNLEWILISGQLGTELWVAEEIFDLQTEFPNVKLAVLTPYLDQESKWNDFNKEQYEFIVSQADFVDSITKRPYENPGQLKAKNQFIIQKSDALIAFYDDEKQGSPLFMIQEAKRRAEREDYPIILITPLDIEELILEDKYSDPANWSS</sequence>
<evidence type="ECO:0000313" key="3">
    <source>
        <dbReference type="Proteomes" id="UP001597214"/>
    </source>
</evidence>
<dbReference type="Proteomes" id="UP001597214">
    <property type="component" value="Unassembled WGS sequence"/>
</dbReference>
<protein>
    <recommendedName>
        <fullName evidence="1">UPF0398 protein ACFSCX_18290</fullName>
    </recommendedName>
</protein>
<dbReference type="RefSeq" id="WP_377929679.1">
    <property type="nucleotide sequence ID" value="NZ_JBHUEM010000045.1"/>
</dbReference>
<name>A0ABW4LUJ8_9BACI</name>